<dbReference type="EMBL" id="QHJG01000002">
    <property type="protein sequence ID" value="PWY57343.1"/>
    <property type="molecule type" value="Genomic_DNA"/>
</dbReference>
<dbReference type="EMBL" id="RZGX01000001">
    <property type="protein sequence ID" value="RUR26432.1"/>
    <property type="molecule type" value="Genomic_DNA"/>
</dbReference>
<keyword evidence="5" id="KW-1185">Reference proteome</keyword>
<dbReference type="AlphaFoldDB" id="A0A317U802"/>
<dbReference type="OrthoDB" id="9958998at2"/>
<proteinExistence type="predicted"/>
<evidence type="ECO:0000313" key="2">
    <source>
        <dbReference type="EMBL" id="PWY57343.1"/>
    </source>
</evidence>
<sequence length="553" mass="64359">MKDGKIKHKQKQGRDRVAIIEAFSPNADHEREKFLREEGYALADTAKTQKKIYRCVAINNDAKALLKKRDAITAHLQEQIQAIEERLQEPMPRSACILLLENRNKLLKTAIANIGQIETDLSVIEEDLYPKLDPKEHGEVFSRNKNAVAQLYARLKQHTFNIQFKLGRIDPILRDSIQSDLELLKKFLDEIESITQKTGEIYERLKGGRIPPDLYAAMANEVYEINKKKFDFEQVCKLIEDKLEISKLDAEIKQQVEELEALHERLSTVKGIIDTAYYRTNRGPVDLATQLKSVDFSFNTTDYEAKLLISSMQWDDDLTTRQEIIKERKNLLAQLGEKKKYIAQVISVIVSHQQVIKGLIGKDLDFCVKRACLYEAFTNAPHDFYQNFNNYQKALEYDFDKGIDNQQAQWYLHRLLTYTLGFSTDVPDNCVIVRHVRNVGSDLKKLKVQFEKDFPLLTVKSEFFNYNGKSYFISDSIRKNLENYTSARAKISDAFKDDNKSSEYVDFHHELQLIRESKTEIEQYIIAYEEELKINRLDLLDIKRKTFKITSEI</sequence>
<protein>
    <submittedName>
        <fullName evidence="1">Uncharacterized protein</fullName>
    </submittedName>
</protein>
<comment type="caution">
    <text evidence="1">The sequence shown here is derived from an EMBL/GenBank/DDBJ whole genome shotgun (WGS) entry which is preliminary data.</text>
</comment>
<accession>A0A317U802</accession>
<evidence type="ECO:0000313" key="5">
    <source>
        <dbReference type="Proteomes" id="UP000287374"/>
    </source>
</evidence>
<evidence type="ECO:0000313" key="3">
    <source>
        <dbReference type="EMBL" id="RUR26432.1"/>
    </source>
</evidence>
<reference evidence="1 4" key="1">
    <citation type="submission" date="2018-05" db="EMBL/GenBank/DDBJ databases">
        <title>Legionella qingyii sp.nov., whole genome shotgun sequence.</title>
        <authorList>
            <person name="Wu H."/>
            <person name="Zhu Q."/>
            <person name="Hu C."/>
        </authorList>
    </citation>
    <scope>NUCLEOTIDE SEQUENCE [LARGE SCALE GENOMIC DNA]</scope>
    <source>
        <strain evidence="1 4">HEB18</strain>
    </source>
</reference>
<name>A0A317U802_9GAMM</name>
<evidence type="ECO:0000313" key="1">
    <source>
        <dbReference type="EMBL" id="PWY57036.1"/>
    </source>
</evidence>
<reference evidence="3 5" key="2">
    <citation type="submission" date="2018-12" db="EMBL/GenBank/DDBJ databases">
        <title>Legionella sp,whole genome shotgun sequence.</title>
        <authorList>
            <person name="Wu H."/>
        </authorList>
    </citation>
    <scope>NUCLEOTIDE SEQUENCE [LARGE SCALE GENOMIC DNA]</scope>
    <source>
        <strain evidence="5">km489</strain>
        <strain evidence="3">Km489</strain>
    </source>
</reference>
<dbReference type="Proteomes" id="UP000247152">
    <property type="component" value="Unassembled WGS sequence"/>
</dbReference>
<organism evidence="1 4">
    <name type="scientific">Legionella qingyii</name>
    <dbReference type="NCBI Taxonomy" id="2184757"/>
    <lineage>
        <taxon>Bacteria</taxon>
        <taxon>Pseudomonadati</taxon>
        <taxon>Pseudomonadota</taxon>
        <taxon>Gammaproteobacteria</taxon>
        <taxon>Legionellales</taxon>
        <taxon>Legionellaceae</taxon>
        <taxon>Legionella</taxon>
    </lineage>
</organism>
<gene>
    <name evidence="2" type="ORF">DGG96_01085</name>
    <name evidence="1" type="ORF">DGG96_03340</name>
    <name evidence="3" type="ORF">ELY20_00490</name>
</gene>
<evidence type="ECO:0000313" key="4">
    <source>
        <dbReference type="Proteomes" id="UP000247152"/>
    </source>
</evidence>
<dbReference type="Proteomes" id="UP000287374">
    <property type="component" value="Unassembled WGS sequence"/>
</dbReference>
<dbReference type="RefSeq" id="WP_110141178.1">
    <property type="nucleotide sequence ID" value="NZ_QHJG01000002.1"/>
</dbReference>
<dbReference type="EMBL" id="QHJG01000004">
    <property type="protein sequence ID" value="PWY57036.1"/>
    <property type="molecule type" value="Genomic_DNA"/>
</dbReference>